<dbReference type="Gene3D" id="1.25.40.10">
    <property type="entry name" value="Tetratricopeptide repeat domain"/>
    <property type="match status" value="1"/>
</dbReference>
<reference evidence="1" key="2">
    <citation type="submission" date="2023-05" db="EMBL/GenBank/DDBJ databases">
        <authorList>
            <consortium name="Lawrence Berkeley National Laboratory"/>
            <person name="Steindorff A."/>
            <person name="Hensen N."/>
            <person name="Bonometti L."/>
            <person name="Westerberg I."/>
            <person name="Brannstrom I.O."/>
            <person name="Guillou S."/>
            <person name="Cros-Aarteil S."/>
            <person name="Calhoun S."/>
            <person name="Haridas S."/>
            <person name="Kuo A."/>
            <person name="Mondo S."/>
            <person name="Pangilinan J."/>
            <person name="Riley R."/>
            <person name="Labutti K."/>
            <person name="Andreopoulos B."/>
            <person name="Lipzen A."/>
            <person name="Chen C."/>
            <person name="Yanf M."/>
            <person name="Daum C."/>
            <person name="Ng V."/>
            <person name="Clum A."/>
            <person name="Ohm R."/>
            <person name="Martin F."/>
            <person name="Silar P."/>
            <person name="Natvig D."/>
            <person name="Lalanne C."/>
            <person name="Gautier V."/>
            <person name="Ament-Velasquez S.L."/>
            <person name="Kruys A."/>
            <person name="Hutchinson M.I."/>
            <person name="Powell A.J."/>
            <person name="Barry K."/>
            <person name="Miller A.N."/>
            <person name="Grigoriev I.V."/>
            <person name="Debuchy R."/>
            <person name="Gladieux P."/>
            <person name="Thoren M.H."/>
            <person name="Johannesson H."/>
        </authorList>
    </citation>
    <scope>NUCLEOTIDE SEQUENCE</scope>
    <source>
        <strain evidence="1">CBS 141.50</strain>
    </source>
</reference>
<gene>
    <name evidence="1" type="ORF">C8A04DRAFT_36599</name>
</gene>
<organism evidence="1 2">
    <name type="scientific">Dichotomopilus funicola</name>
    <dbReference type="NCBI Taxonomy" id="1934379"/>
    <lineage>
        <taxon>Eukaryota</taxon>
        <taxon>Fungi</taxon>
        <taxon>Dikarya</taxon>
        <taxon>Ascomycota</taxon>
        <taxon>Pezizomycotina</taxon>
        <taxon>Sordariomycetes</taxon>
        <taxon>Sordariomycetidae</taxon>
        <taxon>Sordariales</taxon>
        <taxon>Chaetomiaceae</taxon>
        <taxon>Dichotomopilus</taxon>
    </lineage>
</organism>
<evidence type="ECO:0000313" key="1">
    <source>
        <dbReference type="EMBL" id="KAK4144607.1"/>
    </source>
</evidence>
<proteinExistence type="predicted"/>
<dbReference type="Proteomes" id="UP001302676">
    <property type="component" value="Unassembled WGS sequence"/>
</dbReference>
<comment type="caution">
    <text evidence="1">The sequence shown here is derived from an EMBL/GenBank/DDBJ whole genome shotgun (WGS) entry which is preliminary data.</text>
</comment>
<dbReference type="GeneID" id="87820189"/>
<dbReference type="InterPro" id="IPR011990">
    <property type="entry name" value="TPR-like_helical_dom_sf"/>
</dbReference>
<dbReference type="AlphaFoldDB" id="A0AAN6ZN57"/>
<dbReference type="RefSeq" id="XP_062637978.1">
    <property type="nucleotide sequence ID" value="XM_062783576.1"/>
</dbReference>
<keyword evidence="2" id="KW-1185">Reference proteome</keyword>
<evidence type="ECO:0000313" key="2">
    <source>
        <dbReference type="Proteomes" id="UP001302676"/>
    </source>
</evidence>
<protein>
    <submittedName>
        <fullName evidence="1">Uncharacterized protein</fullName>
    </submittedName>
</protein>
<name>A0AAN6ZN57_9PEZI</name>
<accession>A0AAN6ZN57</accession>
<reference evidence="1" key="1">
    <citation type="journal article" date="2023" name="Mol. Phylogenet. Evol.">
        <title>Genome-scale phylogeny and comparative genomics of the fungal order Sordariales.</title>
        <authorList>
            <person name="Hensen N."/>
            <person name="Bonometti L."/>
            <person name="Westerberg I."/>
            <person name="Brannstrom I.O."/>
            <person name="Guillou S."/>
            <person name="Cros-Aarteil S."/>
            <person name="Calhoun S."/>
            <person name="Haridas S."/>
            <person name="Kuo A."/>
            <person name="Mondo S."/>
            <person name="Pangilinan J."/>
            <person name="Riley R."/>
            <person name="LaButti K."/>
            <person name="Andreopoulos B."/>
            <person name="Lipzen A."/>
            <person name="Chen C."/>
            <person name="Yan M."/>
            <person name="Daum C."/>
            <person name="Ng V."/>
            <person name="Clum A."/>
            <person name="Steindorff A."/>
            <person name="Ohm R.A."/>
            <person name="Martin F."/>
            <person name="Silar P."/>
            <person name="Natvig D.O."/>
            <person name="Lalanne C."/>
            <person name="Gautier V."/>
            <person name="Ament-Velasquez S.L."/>
            <person name="Kruys A."/>
            <person name="Hutchinson M.I."/>
            <person name="Powell A.J."/>
            <person name="Barry K."/>
            <person name="Miller A.N."/>
            <person name="Grigoriev I.V."/>
            <person name="Debuchy R."/>
            <person name="Gladieux P."/>
            <person name="Hiltunen Thoren M."/>
            <person name="Johannesson H."/>
        </authorList>
    </citation>
    <scope>NUCLEOTIDE SEQUENCE</scope>
    <source>
        <strain evidence="1">CBS 141.50</strain>
    </source>
</reference>
<dbReference type="SUPFAM" id="SSF48452">
    <property type="entry name" value="TPR-like"/>
    <property type="match status" value="1"/>
</dbReference>
<dbReference type="EMBL" id="MU853576">
    <property type="protein sequence ID" value="KAK4144607.1"/>
    <property type="molecule type" value="Genomic_DNA"/>
</dbReference>
<sequence>MHPASANLAVQPFTTDQGAAFLFRLLNAQTISGQSARRVQHGTHARRVQRWTLSSSAATLLGVLSLLAPDNIPDADAPCCRVSDIMEELLSLGLIHRDAATNNLSIHRLVQSEFRYSSRNTLQQTLQDASQLLFHAFPKQVFGRSFRPQFPKCRTFIQHVYFLRDHTAAALNHQRSLGVSLRPSKDFCRLMCNAAYYLVETGAAKELARMVDVTRTAFHATGLITEEPLSYAHFCNSAGLEREMSGDFSSAKELLERAKDIRFRELPLGNLNLSSGKYPEALKYHLICKETVNYEVKANVRMNWNNLGRCYTGLGCYSEAMGAFEKAKGLILNKQPGFRNHYYWIGNMQMAQGNLEGAKAAYTKGWECLKDTGEIVSADMAVCMYKLGLIALRNHYGSRDKELPGQAIDYFRKAISMMEFWKVADCEVARASYMLSMALSHNGGNSEAAMWLERAEGVRKQMQGPEYVAEGHGEIVYDSLVESWVR</sequence>